<dbReference type="InterPro" id="IPR039790">
    <property type="entry name" value="CHRD1"/>
</dbReference>
<dbReference type="Pfam" id="PF04968">
    <property type="entry name" value="CHORD"/>
    <property type="match status" value="2"/>
</dbReference>
<dbReference type="InterPro" id="IPR007051">
    <property type="entry name" value="CHORD_dom"/>
</dbReference>
<feature type="domain" description="CS" evidence="5">
    <location>
        <begin position="240"/>
        <end position="330"/>
    </location>
</feature>
<feature type="chain" id="PRO_5006878990" evidence="4">
    <location>
        <begin position="20"/>
        <end position="335"/>
    </location>
</feature>
<dbReference type="Gene3D" id="2.60.40.790">
    <property type="match status" value="1"/>
</dbReference>
<dbReference type="PROSITE" id="PS51401">
    <property type="entry name" value="CHORD"/>
    <property type="match status" value="2"/>
</dbReference>
<name>A0A0V1HAH2_9BILA</name>
<dbReference type="STRING" id="268475.A0A0V1HAH2"/>
<dbReference type="PANTHER" id="PTHR46983:SF3">
    <property type="entry name" value="CHPADIPLOID STATE MAINTENANCE PROTEIN CHPA"/>
    <property type="match status" value="1"/>
</dbReference>
<keyword evidence="4" id="KW-0732">Signal</keyword>
<dbReference type="SUPFAM" id="SSF49764">
    <property type="entry name" value="HSP20-like chaperones"/>
    <property type="match status" value="1"/>
</dbReference>
<keyword evidence="8" id="KW-1185">Reference proteome</keyword>
<comment type="caution">
    <text evidence="7">The sequence shown here is derived from an EMBL/GenBank/DDBJ whole genome shotgun (WGS) entry which is preliminary data.</text>
</comment>
<gene>
    <name evidence="7" type="primary">CHORDC1</name>
    <name evidence="7" type="ORF">T11_2636</name>
</gene>
<evidence type="ECO:0000256" key="3">
    <source>
        <dbReference type="ARBA" id="ARBA00022833"/>
    </source>
</evidence>
<evidence type="ECO:0000256" key="2">
    <source>
        <dbReference type="ARBA" id="ARBA00022737"/>
    </source>
</evidence>
<dbReference type="GO" id="GO:0046872">
    <property type="term" value="F:metal ion binding"/>
    <property type="evidence" value="ECO:0007669"/>
    <property type="project" value="UniProtKB-KW"/>
</dbReference>
<keyword evidence="1" id="KW-0479">Metal-binding</keyword>
<dbReference type="OrthoDB" id="10261079at2759"/>
<evidence type="ECO:0000259" key="6">
    <source>
        <dbReference type="PROSITE" id="PS51401"/>
    </source>
</evidence>
<organism evidence="7 8">
    <name type="scientific">Trichinella zimbabwensis</name>
    <dbReference type="NCBI Taxonomy" id="268475"/>
    <lineage>
        <taxon>Eukaryota</taxon>
        <taxon>Metazoa</taxon>
        <taxon>Ecdysozoa</taxon>
        <taxon>Nematoda</taxon>
        <taxon>Enoplea</taxon>
        <taxon>Dorylaimia</taxon>
        <taxon>Trichinellida</taxon>
        <taxon>Trichinellidae</taxon>
        <taxon>Trichinella</taxon>
    </lineage>
</organism>
<feature type="domain" description="CHORD" evidence="6">
    <location>
        <begin position="171"/>
        <end position="230"/>
    </location>
</feature>
<dbReference type="PANTHER" id="PTHR46983">
    <property type="entry name" value="CYSTEINE AND HISTIDINE-RICH DOMAIN-CONTAINING PROTEIN 1"/>
    <property type="match status" value="1"/>
</dbReference>
<dbReference type="InterPro" id="IPR007052">
    <property type="entry name" value="CS_dom"/>
</dbReference>
<accession>A0A0V1HAH2</accession>
<dbReference type="Proteomes" id="UP000055024">
    <property type="component" value="Unassembled WGS sequence"/>
</dbReference>
<keyword evidence="3" id="KW-0862">Zinc</keyword>
<dbReference type="Gene3D" id="4.10.1130.20">
    <property type="match status" value="2"/>
</dbReference>
<dbReference type="AlphaFoldDB" id="A0A0V1HAH2"/>
<feature type="signal peptide" evidence="4">
    <location>
        <begin position="1"/>
        <end position="19"/>
    </location>
</feature>
<evidence type="ECO:0000313" key="7">
    <source>
        <dbReference type="EMBL" id="KRZ07172.1"/>
    </source>
</evidence>
<evidence type="ECO:0000259" key="5">
    <source>
        <dbReference type="PROSITE" id="PS51203"/>
    </source>
</evidence>
<dbReference type="InterPro" id="IPR008978">
    <property type="entry name" value="HSP20-like_chaperone"/>
</dbReference>
<evidence type="ECO:0000256" key="1">
    <source>
        <dbReference type="ARBA" id="ARBA00022723"/>
    </source>
</evidence>
<sequence length="335" mass="38284">MHILYYVFFLNIFQFPSFGFTSENCASMSLLQCYNKGCGKKFDPMNNADDACTYHPGEPLFHDAFKKWSCCSRGSTDFSDFLSCLGCTKGPHNPVKPEEPPKKQAIPDIEISTPMENVACRPKRNSVESEFKNLSFNVSSELEKQLQQYTTSLDPAEEEQNAEALTIGAACTRRGCSQTYKNADSLKTVCRFHPGTPIFHEGMKYWSCCEKKTSNFDDFLNQVGCETGKHDFSVLEEHKRRKCRFDWFQTADCVYVNVYAKLINPANTEIATSDQTLRGKVYYNNLADIFELDISLWAPVIPSQSVVNITSSKLEIVLRKAERFRWDDLHFEDNK</sequence>
<proteinExistence type="predicted"/>
<keyword evidence="2" id="KW-0677">Repeat</keyword>
<evidence type="ECO:0000256" key="4">
    <source>
        <dbReference type="SAM" id="SignalP"/>
    </source>
</evidence>
<protein>
    <submittedName>
        <fullName evidence="7">Cysteine and histidine-rich domain-containing protein 1</fullName>
    </submittedName>
</protein>
<feature type="domain" description="CHORD" evidence="6">
    <location>
        <begin position="33"/>
        <end position="92"/>
    </location>
</feature>
<dbReference type="Pfam" id="PF04969">
    <property type="entry name" value="CS"/>
    <property type="match status" value="1"/>
</dbReference>
<dbReference type="PROSITE" id="PS51203">
    <property type="entry name" value="CS"/>
    <property type="match status" value="1"/>
</dbReference>
<reference evidence="7 8" key="1">
    <citation type="submission" date="2015-01" db="EMBL/GenBank/DDBJ databases">
        <title>Evolution of Trichinella species and genotypes.</title>
        <authorList>
            <person name="Korhonen P.K."/>
            <person name="Edoardo P."/>
            <person name="Giuseppe L.R."/>
            <person name="Gasser R.B."/>
        </authorList>
    </citation>
    <scope>NUCLEOTIDE SEQUENCE [LARGE SCALE GENOMIC DNA]</scope>
    <source>
        <strain evidence="7">ISS1029</strain>
    </source>
</reference>
<dbReference type="EMBL" id="JYDP01000106">
    <property type="protein sequence ID" value="KRZ07172.1"/>
    <property type="molecule type" value="Genomic_DNA"/>
</dbReference>
<dbReference type="CDD" id="cd06466">
    <property type="entry name" value="p23_CS_SGT1_like"/>
    <property type="match status" value="1"/>
</dbReference>
<evidence type="ECO:0000313" key="8">
    <source>
        <dbReference type="Proteomes" id="UP000055024"/>
    </source>
</evidence>